<evidence type="ECO:0000256" key="1">
    <source>
        <dbReference type="SAM" id="SignalP"/>
    </source>
</evidence>
<proteinExistence type="predicted"/>
<dbReference type="AlphaFoldDB" id="A0A1I4WRP6"/>
<protein>
    <submittedName>
        <fullName evidence="2">Uncharacterized protein</fullName>
    </submittedName>
</protein>
<name>A0A1I4WRP6_CHROL</name>
<sequence length="242" mass="25046">MKKIFSIFYICTAVLSFAQVGINTSNPQTVFHVDGGKDNPTTGAPTAAQQVNDVVVTAAGNVGIGLIAPQKKLDIDAGSASLRIRNLPQQIPDDHDFLTINTANGDVVATRYVYTTSITVAAAANGTVTIPASISIPNGMLVVKTSNTCGANMITNFIYSDISLGYATSIAGDKVGTSTIAPIPGGGGGSGVWSVKFPGTVTCTTGNTTQFDFTVSKPTASSYLIVNNGNVARTYVVTIFRL</sequence>
<reference evidence="3" key="1">
    <citation type="submission" date="2016-10" db="EMBL/GenBank/DDBJ databases">
        <authorList>
            <person name="Varghese N."/>
            <person name="Submissions S."/>
        </authorList>
    </citation>
    <scope>NUCLEOTIDE SEQUENCE [LARGE SCALE GENOMIC DNA]</scope>
    <source>
        <strain evidence="3">DSM 25575</strain>
    </source>
</reference>
<dbReference type="EMBL" id="FOVD01000001">
    <property type="protein sequence ID" value="SFN15922.1"/>
    <property type="molecule type" value="Genomic_DNA"/>
</dbReference>
<evidence type="ECO:0000313" key="2">
    <source>
        <dbReference type="EMBL" id="SFN15922.1"/>
    </source>
</evidence>
<accession>A0A1I4WRP6</accession>
<dbReference type="Proteomes" id="UP000198769">
    <property type="component" value="Unassembled WGS sequence"/>
</dbReference>
<keyword evidence="1" id="KW-0732">Signal</keyword>
<keyword evidence="3" id="KW-1185">Reference proteome</keyword>
<feature type="chain" id="PRO_5011659109" evidence="1">
    <location>
        <begin position="19"/>
        <end position="242"/>
    </location>
</feature>
<dbReference type="RefSeq" id="WP_090023825.1">
    <property type="nucleotide sequence ID" value="NZ_FOVD01000001.1"/>
</dbReference>
<feature type="signal peptide" evidence="1">
    <location>
        <begin position="1"/>
        <end position="18"/>
    </location>
</feature>
<dbReference type="OrthoDB" id="1340656at2"/>
<evidence type="ECO:0000313" key="3">
    <source>
        <dbReference type="Proteomes" id="UP000198769"/>
    </source>
</evidence>
<gene>
    <name evidence="2" type="ORF">SAMN05421594_1447</name>
</gene>
<organism evidence="2 3">
    <name type="scientific">Chryseobacterium oleae</name>
    <dbReference type="NCBI Taxonomy" id="491207"/>
    <lineage>
        <taxon>Bacteria</taxon>
        <taxon>Pseudomonadati</taxon>
        <taxon>Bacteroidota</taxon>
        <taxon>Flavobacteriia</taxon>
        <taxon>Flavobacteriales</taxon>
        <taxon>Weeksellaceae</taxon>
        <taxon>Chryseobacterium group</taxon>
        <taxon>Chryseobacterium</taxon>
    </lineage>
</organism>